<feature type="domain" description="SCP" evidence="2">
    <location>
        <begin position="55"/>
        <end position="186"/>
    </location>
</feature>
<dbReference type="Proteomes" id="UP000054007">
    <property type="component" value="Unassembled WGS sequence"/>
</dbReference>
<dbReference type="FunFam" id="3.40.33.10:FF:000010">
    <property type="entry name" value="Predicted protein"/>
    <property type="match status" value="1"/>
</dbReference>
<feature type="signal peptide" evidence="1">
    <location>
        <begin position="1"/>
        <end position="18"/>
    </location>
</feature>
<dbReference type="STRING" id="1314674.A0A0D7BNY6"/>
<sequence>MILPNALLLFISTGLVMGASIQQRTDSVEAAEPYDERTVIGYALDERDDAAAQEDFKTAVVRQHNEARAKYGAGKLTWSDALYADTQKWANQCKFQHSGGNYGENLAAGTGNFGFKNGLDSWMSEASKYDYNHPGFSSETGHFTQVVWKNTKQVACAVGDCKAGTIFDQASKYVVCRYSPPGNYQGQFPQNVGRPQ</sequence>
<dbReference type="InterPro" id="IPR018244">
    <property type="entry name" value="Allrgn_V5/Tpx1_CS"/>
</dbReference>
<dbReference type="InterPro" id="IPR035940">
    <property type="entry name" value="CAP_sf"/>
</dbReference>
<dbReference type="PRINTS" id="PR00837">
    <property type="entry name" value="V5TPXLIKE"/>
</dbReference>
<reference evidence="3 4" key="1">
    <citation type="journal article" date="2015" name="Fungal Genet. Biol.">
        <title>Evolution of novel wood decay mechanisms in Agaricales revealed by the genome sequences of Fistulina hepatica and Cylindrobasidium torrendii.</title>
        <authorList>
            <person name="Floudas D."/>
            <person name="Held B.W."/>
            <person name="Riley R."/>
            <person name="Nagy L.G."/>
            <person name="Koehler G."/>
            <person name="Ransdell A.S."/>
            <person name="Younus H."/>
            <person name="Chow J."/>
            <person name="Chiniquy J."/>
            <person name="Lipzen A."/>
            <person name="Tritt A."/>
            <person name="Sun H."/>
            <person name="Haridas S."/>
            <person name="LaButti K."/>
            <person name="Ohm R.A."/>
            <person name="Kues U."/>
            <person name="Blanchette R.A."/>
            <person name="Grigoriev I.V."/>
            <person name="Minto R.E."/>
            <person name="Hibbett D.S."/>
        </authorList>
    </citation>
    <scope>NUCLEOTIDE SEQUENCE [LARGE SCALE GENOMIC DNA]</scope>
    <source>
        <strain evidence="3 4">FP15055 ss-10</strain>
    </source>
</reference>
<dbReference type="InterPro" id="IPR014044">
    <property type="entry name" value="CAP_dom"/>
</dbReference>
<proteinExistence type="predicted"/>
<dbReference type="EMBL" id="KN880456">
    <property type="protein sequence ID" value="KIY71291.1"/>
    <property type="molecule type" value="Genomic_DNA"/>
</dbReference>
<dbReference type="Gene3D" id="3.40.33.10">
    <property type="entry name" value="CAP"/>
    <property type="match status" value="1"/>
</dbReference>
<dbReference type="InterPro" id="IPR001283">
    <property type="entry name" value="CRISP-related"/>
</dbReference>
<name>A0A0D7BNY6_9AGAR</name>
<evidence type="ECO:0000313" key="4">
    <source>
        <dbReference type="Proteomes" id="UP000054007"/>
    </source>
</evidence>
<protein>
    <submittedName>
        <fullName evidence="3">PR-1-like protein</fullName>
    </submittedName>
</protein>
<keyword evidence="1" id="KW-0732">Signal</keyword>
<keyword evidence="4" id="KW-1185">Reference proteome</keyword>
<evidence type="ECO:0000313" key="3">
    <source>
        <dbReference type="EMBL" id="KIY71291.1"/>
    </source>
</evidence>
<dbReference type="PROSITE" id="PS01009">
    <property type="entry name" value="CRISP_1"/>
    <property type="match status" value="1"/>
</dbReference>
<accession>A0A0D7BNY6</accession>
<dbReference type="SUPFAM" id="SSF55797">
    <property type="entry name" value="PR-1-like"/>
    <property type="match status" value="1"/>
</dbReference>
<dbReference type="PROSITE" id="PS01010">
    <property type="entry name" value="CRISP_2"/>
    <property type="match status" value="1"/>
</dbReference>
<dbReference type="OrthoDB" id="337038at2759"/>
<organism evidence="3 4">
    <name type="scientific">Cylindrobasidium torrendii FP15055 ss-10</name>
    <dbReference type="NCBI Taxonomy" id="1314674"/>
    <lineage>
        <taxon>Eukaryota</taxon>
        <taxon>Fungi</taxon>
        <taxon>Dikarya</taxon>
        <taxon>Basidiomycota</taxon>
        <taxon>Agaricomycotina</taxon>
        <taxon>Agaricomycetes</taxon>
        <taxon>Agaricomycetidae</taxon>
        <taxon>Agaricales</taxon>
        <taxon>Marasmiineae</taxon>
        <taxon>Physalacriaceae</taxon>
        <taxon>Cylindrobasidium</taxon>
    </lineage>
</organism>
<gene>
    <name evidence="3" type="ORF">CYLTODRAFT_418973</name>
</gene>
<dbReference type="SMART" id="SM00198">
    <property type="entry name" value="SCP"/>
    <property type="match status" value="1"/>
</dbReference>
<evidence type="ECO:0000256" key="1">
    <source>
        <dbReference type="SAM" id="SignalP"/>
    </source>
</evidence>
<dbReference type="AlphaFoldDB" id="A0A0D7BNY6"/>
<dbReference type="PANTHER" id="PTHR10334">
    <property type="entry name" value="CYSTEINE-RICH SECRETORY PROTEIN-RELATED"/>
    <property type="match status" value="1"/>
</dbReference>
<evidence type="ECO:0000259" key="2">
    <source>
        <dbReference type="SMART" id="SM00198"/>
    </source>
</evidence>
<dbReference type="GO" id="GO:0005576">
    <property type="term" value="C:extracellular region"/>
    <property type="evidence" value="ECO:0007669"/>
    <property type="project" value="InterPro"/>
</dbReference>
<dbReference type="Pfam" id="PF00188">
    <property type="entry name" value="CAP"/>
    <property type="match status" value="1"/>
</dbReference>
<feature type="chain" id="PRO_5002317251" evidence="1">
    <location>
        <begin position="19"/>
        <end position="196"/>
    </location>
</feature>